<sequence length="144" mass="16399">MPITKREILDDEDMRITLSTGKVLILRYQDTMTRVLVVDEETGEQRGNFDFRVREEELGNRETAEVARLVHAFNEQYTRQGIGTEAVKWFLFQHCISPSALELPEHDGHRREDGSHLTGLGPAFIASLERKRAAGLLADDYDGI</sequence>
<protein>
    <recommendedName>
        <fullName evidence="3">N-acetyltransferase</fullName>
    </recommendedName>
</protein>
<name>A0AAW8CXJ6_9BURK</name>
<evidence type="ECO:0008006" key="3">
    <source>
        <dbReference type="Google" id="ProtNLM"/>
    </source>
</evidence>
<reference evidence="1" key="1">
    <citation type="submission" date="2023-07" db="EMBL/GenBank/DDBJ databases">
        <title>Sorghum-associated microbial communities from plants grown in Nebraska, USA.</title>
        <authorList>
            <person name="Schachtman D."/>
        </authorList>
    </citation>
    <scope>NUCLEOTIDE SEQUENCE</scope>
    <source>
        <strain evidence="1">DS3754</strain>
    </source>
</reference>
<proteinExistence type="predicted"/>
<dbReference type="Proteomes" id="UP001242045">
    <property type="component" value="Unassembled WGS sequence"/>
</dbReference>
<accession>A0AAW8CXJ6</accession>
<evidence type="ECO:0000313" key="2">
    <source>
        <dbReference type="Proteomes" id="UP001242045"/>
    </source>
</evidence>
<comment type="caution">
    <text evidence="1">The sequence shown here is derived from an EMBL/GenBank/DDBJ whole genome shotgun (WGS) entry which is preliminary data.</text>
</comment>
<evidence type="ECO:0000313" key="1">
    <source>
        <dbReference type="EMBL" id="MDP9892606.1"/>
    </source>
</evidence>
<organism evidence="1 2">
    <name type="scientific">Variovorax boronicumulans</name>
    <dbReference type="NCBI Taxonomy" id="436515"/>
    <lineage>
        <taxon>Bacteria</taxon>
        <taxon>Pseudomonadati</taxon>
        <taxon>Pseudomonadota</taxon>
        <taxon>Betaproteobacteria</taxon>
        <taxon>Burkholderiales</taxon>
        <taxon>Comamonadaceae</taxon>
        <taxon>Variovorax</taxon>
    </lineage>
</organism>
<dbReference type="RefSeq" id="WP_307684461.1">
    <property type="nucleotide sequence ID" value="NZ_JAUSRD010000003.1"/>
</dbReference>
<gene>
    <name evidence="1" type="ORF">J2W31_001711</name>
</gene>
<dbReference type="EMBL" id="JAUSRD010000003">
    <property type="protein sequence ID" value="MDP9892606.1"/>
    <property type="molecule type" value="Genomic_DNA"/>
</dbReference>
<dbReference type="AlphaFoldDB" id="A0AAW8CXJ6"/>